<evidence type="ECO:0000256" key="7">
    <source>
        <dbReference type="ARBA" id="ARBA00022989"/>
    </source>
</evidence>
<dbReference type="OrthoDB" id="416834at2759"/>
<dbReference type="EMBL" id="KZ819285">
    <property type="protein sequence ID" value="PWO00545.1"/>
    <property type="molecule type" value="Genomic_DNA"/>
</dbReference>
<feature type="compositionally biased region" description="Low complexity" evidence="11">
    <location>
        <begin position="1"/>
        <end position="14"/>
    </location>
</feature>
<dbReference type="GO" id="GO:0006506">
    <property type="term" value="P:GPI anchor biosynthetic process"/>
    <property type="evidence" value="ECO:0007669"/>
    <property type="project" value="TreeGrafter"/>
</dbReference>
<feature type="transmembrane region" description="Helical" evidence="10">
    <location>
        <begin position="317"/>
        <end position="338"/>
    </location>
</feature>
<name>A0A316ZHN4_9BASI</name>
<feature type="transmembrane region" description="Helical" evidence="10">
    <location>
        <begin position="208"/>
        <end position="230"/>
    </location>
</feature>
<comment type="subcellular location">
    <subcellularLocation>
        <location evidence="1 10">Endoplasmic reticulum membrane</location>
        <topology evidence="1 10">Multi-pass membrane protein</topology>
    </subcellularLocation>
</comment>
<evidence type="ECO:0000256" key="3">
    <source>
        <dbReference type="ARBA" id="ARBA00022676"/>
    </source>
</evidence>
<dbReference type="Proteomes" id="UP000245946">
    <property type="component" value="Unassembled WGS sequence"/>
</dbReference>
<dbReference type="STRING" id="58919.A0A316ZHN4"/>
<feature type="region of interest" description="Disordered" evidence="11">
    <location>
        <begin position="1"/>
        <end position="20"/>
    </location>
</feature>
<feature type="transmembrane region" description="Helical" evidence="10">
    <location>
        <begin position="250"/>
        <end position="274"/>
    </location>
</feature>
<feature type="transmembrane region" description="Helical" evidence="10">
    <location>
        <begin position="464"/>
        <end position="483"/>
    </location>
</feature>
<accession>A0A316ZHN4</accession>
<keyword evidence="4" id="KW-0808">Transferase</keyword>
<sequence>MLTSTSMSTSPASSIRAPAEPSGDVPLASIFLIVLAVRVLNALATRTFFQPDEFWQSLEVAHRSVFGYGYLTWEWRTASDGSSPLRSFAHPLVFVPGYWLLRVLRLDDTFLLRLVPRLLQAVFAALTDLETFRLADALLGTRGAWAALLSSLFNVYGLHTGARTFSNALETLLCLAALRLWPLSLPADEEYHAVPDGPLKWSHLRKSLALAALAIIIRPTAAIIWLFLGVRLFHSLSQNICNAGIALERAFTVVLLVPDVLVIGVAALLFTVMLDSWHYGTLAVTPIAFLRRNVLDSLSLFYGVSPLHFYFSSALPVLGFTTLPFMLQGFWAALRPDLLGVDESTRRRYGVRGERDPVGLQSLAYLTIWTVLAYSALGHKEFRFIQPLLPVLHIFAGYAFALLTGRIAELLSLAAGERQIRQQRRLQQNAGATALWHLGNTVRGVPRALRRFKTAWQILARRRYAQIALMAHLPFAAYLLLFHCRGQVEVMDRIRQLHRAGSIHSAAFLMPCHSTPWQSHLHTAGLEIGGLSGEGGLLWFITCEPPDRGTQLATYRDQSDVFYDDVHSYLAQRFPPTVDPVFPPSPAAAALPSAYLTGSGPKHTWPSHLVVFEELLGRSGQSGQSVAGLLAERGYAEQERLWNSHFHDDSRRLGDILILGWTGQTEAEPAVALGS</sequence>
<evidence type="ECO:0000256" key="6">
    <source>
        <dbReference type="ARBA" id="ARBA00022824"/>
    </source>
</evidence>
<evidence type="ECO:0000256" key="11">
    <source>
        <dbReference type="SAM" id="MobiDB-lite"/>
    </source>
</evidence>
<comment type="similarity">
    <text evidence="2">Belongs to the glycosyltransferase 22 family. PIGB subfamily.</text>
</comment>
<keyword evidence="7 10" id="KW-1133">Transmembrane helix</keyword>
<keyword evidence="13" id="KW-1185">Reference proteome</keyword>
<proteinExistence type="inferred from homology"/>
<evidence type="ECO:0000256" key="10">
    <source>
        <dbReference type="RuleBase" id="RU363075"/>
    </source>
</evidence>
<feature type="transmembrane region" description="Helical" evidence="10">
    <location>
        <begin position="358"/>
        <end position="377"/>
    </location>
</feature>
<evidence type="ECO:0000256" key="4">
    <source>
        <dbReference type="ARBA" id="ARBA00022679"/>
    </source>
</evidence>
<dbReference type="RefSeq" id="XP_025600823.1">
    <property type="nucleotide sequence ID" value="XM_025743911.1"/>
</dbReference>
<comment type="function">
    <text evidence="9">Mannosyltransferase involved in glycosylphosphatidylinositol-anchor biosynthesis. Transfers the third mannose to Man2-GlcN-acyl-PI during GPI precursor assembly.</text>
</comment>
<evidence type="ECO:0000313" key="12">
    <source>
        <dbReference type="EMBL" id="PWO00545.1"/>
    </source>
</evidence>
<organism evidence="12 13">
    <name type="scientific">Tilletiopsis washingtonensis</name>
    <dbReference type="NCBI Taxonomy" id="58919"/>
    <lineage>
        <taxon>Eukaryota</taxon>
        <taxon>Fungi</taxon>
        <taxon>Dikarya</taxon>
        <taxon>Basidiomycota</taxon>
        <taxon>Ustilaginomycotina</taxon>
        <taxon>Exobasidiomycetes</taxon>
        <taxon>Entylomatales</taxon>
        <taxon>Entylomatales incertae sedis</taxon>
        <taxon>Tilletiopsis</taxon>
    </lineage>
</organism>
<evidence type="ECO:0000256" key="9">
    <source>
        <dbReference type="ARBA" id="ARBA00024708"/>
    </source>
</evidence>
<dbReference type="GeneID" id="37271455"/>
<protein>
    <recommendedName>
        <fullName evidence="10">Mannosyltransferase</fullName>
        <ecNumber evidence="10">2.4.1.-</ecNumber>
    </recommendedName>
</protein>
<keyword evidence="5 10" id="KW-0812">Transmembrane</keyword>
<dbReference type="PANTHER" id="PTHR22760">
    <property type="entry name" value="GLYCOSYLTRANSFERASE"/>
    <property type="match status" value="1"/>
</dbReference>
<gene>
    <name evidence="12" type="ORF">FA09DRAFT_336670</name>
</gene>
<evidence type="ECO:0000256" key="5">
    <source>
        <dbReference type="ARBA" id="ARBA00022692"/>
    </source>
</evidence>
<dbReference type="EC" id="2.4.1.-" evidence="10"/>
<evidence type="ECO:0000256" key="2">
    <source>
        <dbReference type="ARBA" id="ARBA00006065"/>
    </source>
</evidence>
<keyword evidence="3 10" id="KW-0328">Glycosyltransferase</keyword>
<evidence type="ECO:0000313" key="13">
    <source>
        <dbReference type="Proteomes" id="UP000245946"/>
    </source>
</evidence>
<evidence type="ECO:0000256" key="8">
    <source>
        <dbReference type="ARBA" id="ARBA00023136"/>
    </source>
</evidence>
<evidence type="ECO:0000256" key="1">
    <source>
        <dbReference type="ARBA" id="ARBA00004477"/>
    </source>
</evidence>
<dbReference type="GO" id="GO:0005789">
    <property type="term" value="C:endoplasmic reticulum membrane"/>
    <property type="evidence" value="ECO:0007669"/>
    <property type="project" value="UniProtKB-SubCell"/>
</dbReference>
<keyword evidence="6 10" id="KW-0256">Endoplasmic reticulum</keyword>
<feature type="transmembrane region" description="Helical" evidence="10">
    <location>
        <begin position="389"/>
        <end position="415"/>
    </location>
</feature>
<reference evidence="12 13" key="1">
    <citation type="journal article" date="2018" name="Mol. Biol. Evol.">
        <title>Broad Genomic Sampling Reveals a Smut Pathogenic Ancestry of the Fungal Clade Ustilaginomycotina.</title>
        <authorList>
            <person name="Kijpornyongpan T."/>
            <person name="Mondo S.J."/>
            <person name="Barry K."/>
            <person name="Sandor L."/>
            <person name="Lee J."/>
            <person name="Lipzen A."/>
            <person name="Pangilinan J."/>
            <person name="LaButti K."/>
            <person name="Hainaut M."/>
            <person name="Henrissat B."/>
            <person name="Grigoriev I.V."/>
            <person name="Spatafora J.W."/>
            <person name="Aime M.C."/>
        </authorList>
    </citation>
    <scope>NUCLEOTIDE SEQUENCE [LARGE SCALE GENOMIC DNA]</scope>
    <source>
        <strain evidence="12 13">MCA 4186</strain>
    </source>
</reference>
<dbReference type="Pfam" id="PF03901">
    <property type="entry name" value="Glyco_transf_22"/>
    <property type="match status" value="1"/>
</dbReference>
<dbReference type="AlphaFoldDB" id="A0A316ZHN4"/>
<keyword evidence="8 10" id="KW-0472">Membrane</keyword>
<dbReference type="InterPro" id="IPR005599">
    <property type="entry name" value="GPI_mannosylTrfase"/>
</dbReference>
<dbReference type="PANTHER" id="PTHR22760:SF4">
    <property type="entry name" value="GPI MANNOSYLTRANSFERASE 3"/>
    <property type="match status" value="1"/>
</dbReference>
<dbReference type="GO" id="GO:0000026">
    <property type="term" value="F:alpha-1,2-mannosyltransferase activity"/>
    <property type="evidence" value="ECO:0007669"/>
    <property type="project" value="TreeGrafter"/>
</dbReference>